<protein>
    <submittedName>
        <fullName evidence="2">Uncharacterized protein</fullName>
    </submittedName>
</protein>
<dbReference type="HOGENOM" id="CLU_702799_0_0_1"/>
<dbReference type="STRING" id="4533.J3KTX9"/>
<dbReference type="EnsemblPlants" id="OB0037G10120.1">
    <property type="protein sequence ID" value="OB0037G10120.1"/>
    <property type="gene ID" value="OB0037G10120"/>
</dbReference>
<evidence type="ECO:0000256" key="1">
    <source>
        <dbReference type="SAM" id="MobiDB-lite"/>
    </source>
</evidence>
<reference evidence="2" key="1">
    <citation type="submission" date="2015-06" db="UniProtKB">
        <authorList>
            <consortium name="EnsemblPlants"/>
        </authorList>
    </citation>
    <scope>IDENTIFICATION</scope>
</reference>
<feature type="region of interest" description="Disordered" evidence="1">
    <location>
        <begin position="1"/>
        <end position="26"/>
    </location>
</feature>
<sequence length="393" mass="45321">MDKYLKRKAPDSATMGNSSLEPEDHSWEKEIEFDPNTLSLALQRKDQHIVNAVKCVRSTRGHLDELRRDGWEKLEADVYTFCDKYDIIKLEMEEVYINPKRPRQKTGITNKHHYEVDCFNDVIDWLLEELDNRFNETTSELLVCSAAFNPIESFHDFNVESLMNLAKFYPNDFSSGELIDLSHHLSLYIADVREDDKFSQIETISELSQKMVETRKHVCYPLVYRLLKLVLLTNDNNELIGFCYYITSVSIFAHYSVPFVTWWKNKEDKTTLTEKETRRETLWKILLYFPIKQRLPMLFMYKESTDEGRAKDDVSCHPVLRKSTIDEDINAIDTSITPQVQLHGAITHAHARNSTIRTGALVAGVAHRKIAAAIGGGVSVAKAQRSWTAVVEP</sequence>
<dbReference type="eggNOG" id="ENOG502QSU3">
    <property type="taxonomic scope" value="Eukaryota"/>
</dbReference>
<organism evidence="2">
    <name type="scientific">Oryza brachyantha</name>
    <name type="common">malo sina</name>
    <dbReference type="NCBI Taxonomy" id="4533"/>
    <lineage>
        <taxon>Eukaryota</taxon>
        <taxon>Viridiplantae</taxon>
        <taxon>Streptophyta</taxon>
        <taxon>Embryophyta</taxon>
        <taxon>Tracheophyta</taxon>
        <taxon>Spermatophyta</taxon>
        <taxon>Magnoliopsida</taxon>
        <taxon>Liliopsida</taxon>
        <taxon>Poales</taxon>
        <taxon>Poaceae</taxon>
        <taxon>BOP clade</taxon>
        <taxon>Oryzoideae</taxon>
        <taxon>Oryzeae</taxon>
        <taxon>Oryzinae</taxon>
        <taxon>Oryza</taxon>
    </lineage>
</organism>
<dbReference type="AlphaFoldDB" id="J3KTX9"/>
<dbReference type="PANTHER" id="PTHR11697">
    <property type="entry name" value="GENERAL TRANSCRIPTION FACTOR 2-RELATED ZINC FINGER PROTEIN"/>
    <property type="match status" value="1"/>
</dbReference>
<evidence type="ECO:0000313" key="2">
    <source>
        <dbReference type="EnsemblPlants" id="OB0037G10120.1"/>
    </source>
</evidence>
<dbReference type="Gramene" id="OB0037G10120.1">
    <property type="protein sequence ID" value="OB0037G10120.1"/>
    <property type="gene ID" value="OB0037G10120"/>
</dbReference>
<dbReference type="Proteomes" id="UP000006038">
    <property type="component" value="Unassembled WGS sequence"/>
</dbReference>
<name>J3KTX9_ORYBR</name>
<feature type="compositionally biased region" description="Basic and acidic residues" evidence="1">
    <location>
        <begin position="1"/>
        <end position="10"/>
    </location>
</feature>
<proteinExistence type="predicted"/>
<evidence type="ECO:0000313" key="3">
    <source>
        <dbReference type="Proteomes" id="UP000006038"/>
    </source>
</evidence>
<accession>J3KTX9</accession>
<keyword evidence="3" id="KW-1185">Reference proteome</keyword>
<dbReference type="InterPro" id="IPR055298">
    <property type="entry name" value="AtLOH3-like"/>
</dbReference>
<dbReference type="PANTHER" id="PTHR11697:SF230">
    <property type="entry name" value="ZINC FINGER, MYM DOMAIN CONTAINING 1"/>
    <property type="match status" value="1"/>
</dbReference>